<dbReference type="Gene3D" id="1.10.10.1440">
    <property type="entry name" value="PHAX RNA-binding domain"/>
    <property type="match status" value="1"/>
</dbReference>
<dbReference type="InterPro" id="IPR019385">
    <property type="entry name" value="PHAX_RNA-binding_domain"/>
</dbReference>
<keyword evidence="4" id="KW-1185">Reference proteome</keyword>
<gene>
    <name evidence="3" type="ORF">FCC1311_030382</name>
</gene>
<feature type="compositionally biased region" description="Basic and acidic residues" evidence="1">
    <location>
        <begin position="71"/>
        <end position="80"/>
    </location>
</feature>
<organism evidence="3 4">
    <name type="scientific">Hondaea fermentalgiana</name>
    <dbReference type="NCBI Taxonomy" id="2315210"/>
    <lineage>
        <taxon>Eukaryota</taxon>
        <taxon>Sar</taxon>
        <taxon>Stramenopiles</taxon>
        <taxon>Bigyra</taxon>
        <taxon>Labyrinthulomycetes</taxon>
        <taxon>Thraustochytrida</taxon>
        <taxon>Thraustochytriidae</taxon>
        <taxon>Hondaea</taxon>
    </lineage>
</organism>
<comment type="caution">
    <text evidence="3">The sequence shown here is derived from an EMBL/GenBank/DDBJ whole genome shotgun (WGS) entry which is preliminary data.</text>
</comment>
<protein>
    <recommendedName>
        <fullName evidence="2">Phosphorylated adapter RNA export protein RNA-binding domain-containing protein</fullName>
    </recommendedName>
</protein>
<dbReference type="EMBL" id="BEYU01000024">
    <property type="protein sequence ID" value="GBG26816.1"/>
    <property type="molecule type" value="Genomic_DNA"/>
</dbReference>
<proteinExistence type="predicted"/>
<evidence type="ECO:0000313" key="4">
    <source>
        <dbReference type="Proteomes" id="UP000241890"/>
    </source>
</evidence>
<dbReference type="Pfam" id="PF10258">
    <property type="entry name" value="PHAX_RNA-bd"/>
    <property type="match status" value="1"/>
</dbReference>
<evidence type="ECO:0000259" key="2">
    <source>
        <dbReference type="Pfam" id="PF10258"/>
    </source>
</evidence>
<dbReference type="AlphaFoldDB" id="A0A2R5G6Y3"/>
<dbReference type="InParanoid" id="A0A2R5G6Y3"/>
<accession>A0A2R5G6Y3</accession>
<feature type="region of interest" description="Disordered" evidence="1">
    <location>
        <begin position="23"/>
        <end position="83"/>
    </location>
</feature>
<name>A0A2R5G6Y3_9STRA</name>
<dbReference type="Proteomes" id="UP000241890">
    <property type="component" value="Unassembled WGS sequence"/>
</dbReference>
<reference evidence="3 4" key="1">
    <citation type="submission" date="2017-12" db="EMBL/GenBank/DDBJ databases">
        <title>Sequencing, de novo assembly and annotation of complete genome of a new Thraustochytrid species, strain FCC1311.</title>
        <authorList>
            <person name="Sedici K."/>
            <person name="Godart F."/>
            <person name="Aiese Cigliano R."/>
            <person name="Sanseverino W."/>
            <person name="Barakat M."/>
            <person name="Ortet P."/>
            <person name="Marechal E."/>
            <person name="Cagnac O."/>
            <person name="Amato A."/>
        </authorList>
    </citation>
    <scope>NUCLEOTIDE SEQUENCE [LARGE SCALE GENOMIC DNA]</scope>
</reference>
<evidence type="ECO:0000256" key="1">
    <source>
        <dbReference type="SAM" id="MobiDB-lite"/>
    </source>
</evidence>
<feature type="domain" description="Phosphorylated adapter RNA export protein RNA-binding" evidence="2">
    <location>
        <begin position="97"/>
        <end position="146"/>
    </location>
</feature>
<evidence type="ECO:0000313" key="3">
    <source>
        <dbReference type="EMBL" id="GBG26816.1"/>
    </source>
</evidence>
<sequence length="151" mass="16052">MATSVEVSEAELEAELRRLEAELRELERNEENNASDGEGGPGGGTRGDDAKKTQTQAGSKPPQALVATNDEPAHQGEVADARASQTMSCEEINVLTAKLCQALHEVNDLFVADIVREVGAKFAQQLLDKTERVVAAGGVPTADALRTYAYA</sequence>
<dbReference type="InterPro" id="IPR038092">
    <property type="entry name" value="PHAX_RNA-binding_sf"/>
</dbReference>